<dbReference type="PANTHER" id="PTHR13257:SF0">
    <property type="entry name" value="NUCLEAR PORE COMPLEX PROTEIN NUP88"/>
    <property type="match status" value="1"/>
</dbReference>
<feature type="compositionally biased region" description="Low complexity" evidence="9">
    <location>
        <begin position="802"/>
        <end position="813"/>
    </location>
</feature>
<sequence>MSPRGIAEEAPCRGPKKLVASRGTEVFAVVGKQIRWADLASVKSAWDQQPHGRTVHSSIESIQEAHRILNVSIHQEIRQIIASPSGHFLALLTSHTVHIAILPDRSHLQEHDTSPLKLRTWQVGRTAHCLGDGRSPVVTALWHPLALSSNHQDCLVTITADAVVRLWEFERHSTYTMDHPTLAVDLKKLADGQSCDDDFAPSGLGKVQAFSPDLFEMEVASARFGGQGYEDEEGWAPMTLWLAMRNGDVYALCPLLPTRWTPSKFLIPSLSGSVVAKMALLQSGEIDPEHAKAIRQQYQWVREIDDENPALGTPDSEDTPAYVIRKRPANPSPIPRLQGPYIPNLTEDELEELDVTDIHVVSAKIRPENELEEDEDEESPQGASTITVCLATVEGKVLVCLNLDGVEGQWLPKTKKAAFSVPNTEASELLVLDTIDPPSTSQVENQWPTFTDDLVSPYSFFLTTASTVQYYSLAEWMPRLQSEMNSSIPTEGNGDALAFRMKILCESDITLHEEVLQLESTDAATTSSHLSSSLVFESLDIGYLLLTTNSSHPHTVLFDDPSTESAVDAGFLALPAPTDAPMPESLPIRPAYTPASAFYNPPASTLLHTLTAQVPSRHRALLKSEVRMSPATLDMMANSHRTISSQTSALERSAAELFRRVERLRSEIRDAVDQMVTLADRLQGLQEDIEGNEKGSIEERFSAVDARQNELVTRYLALKQKVAQVGHPRGRDKDLSTKEIAWVEEIHKIGKNVGVQVEGSKESAESQEDETATLGARYERIQNLSKSLLSQISSLPPPPPSSSSRPQTPSLTSAANTNPNATDPSLPLTKPNDTPTEKSLKESLLSSSQNQHRPSSSSSHHTNGNGGTPSSIPAFSNMPVSSKMQRRKIEEAMQLVEREGAVIEATMRRLRGLGLE</sequence>
<feature type="compositionally biased region" description="Low complexity" evidence="9">
    <location>
        <begin position="842"/>
        <end position="863"/>
    </location>
</feature>
<feature type="compositionally biased region" description="Polar residues" evidence="9">
    <location>
        <begin position="814"/>
        <end position="823"/>
    </location>
</feature>
<dbReference type="PANTHER" id="PTHR13257">
    <property type="entry name" value="NUCLEOPORIN NUP84-RELATED"/>
    <property type="match status" value="1"/>
</dbReference>
<proteinExistence type="predicted"/>
<evidence type="ECO:0000256" key="7">
    <source>
        <dbReference type="ARBA" id="ARBA00023242"/>
    </source>
</evidence>
<keyword evidence="8" id="KW-0175">Coiled coil</keyword>
<keyword evidence="11" id="KW-1185">Reference proteome</keyword>
<dbReference type="InterPro" id="IPR037700">
    <property type="entry name" value="NUP88/NUP82"/>
</dbReference>
<evidence type="ECO:0000256" key="8">
    <source>
        <dbReference type="SAM" id="Coils"/>
    </source>
</evidence>
<dbReference type="GO" id="GO:0005643">
    <property type="term" value="C:nuclear pore"/>
    <property type="evidence" value="ECO:0007669"/>
    <property type="project" value="UniProtKB-SubCell"/>
</dbReference>
<dbReference type="GO" id="GO:0006406">
    <property type="term" value="P:mRNA export from nucleus"/>
    <property type="evidence" value="ECO:0007669"/>
    <property type="project" value="TreeGrafter"/>
</dbReference>
<evidence type="ECO:0000256" key="3">
    <source>
        <dbReference type="ARBA" id="ARBA00022816"/>
    </source>
</evidence>
<dbReference type="GO" id="GO:0000056">
    <property type="term" value="P:ribosomal small subunit export from nucleus"/>
    <property type="evidence" value="ECO:0007669"/>
    <property type="project" value="InterPro"/>
</dbReference>
<dbReference type="GO" id="GO:0000055">
    <property type="term" value="P:ribosomal large subunit export from nucleus"/>
    <property type="evidence" value="ECO:0007669"/>
    <property type="project" value="InterPro"/>
</dbReference>
<dbReference type="OrthoDB" id="341482at2759"/>
<keyword evidence="5" id="KW-0811">Translocation</keyword>
<feature type="coiled-coil region" evidence="8">
    <location>
        <begin position="647"/>
        <end position="688"/>
    </location>
</feature>
<keyword evidence="3" id="KW-0509">mRNA transport</keyword>
<evidence type="ECO:0000256" key="9">
    <source>
        <dbReference type="SAM" id="MobiDB-lite"/>
    </source>
</evidence>
<feature type="region of interest" description="Disordered" evidence="9">
    <location>
        <begin position="790"/>
        <end position="886"/>
    </location>
</feature>
<dbReference type="GO" id="GO:0006606">
    <property type="term" value="P:protein import into nucleus"/>
    <property type="evidence" value="ECO:0007669"/>
    <property type="project" value="TreeGrafter"/>
</dbReference>
<name>A0A0G2GJY1_PHACM</name>
<protein>
    <submittedName>
        <fullName evidence="10">Putative nuclear pore complex protein an-nup82</fullName>
    </submittedName>
</protein>
<accession>A0A0G2GJY1</accession>
<reference evidence="10 11" key="2">
    <citation type="submission" date="2015-05" db="EMBL/GenBank/DDBJ databases">
        <authorList>
            <person name="Morales-Cruz A."/>
            <person name="Amrine K.C."/>
            <person name="Cantu D."/>
        </authorList>
    </citation>
    <scope>NUCLEOTIDE SEQUENCE [LARGE SCALE GENOMIC DNA]</scope>
    <source>
        <strain evidence="10">UCRPC4</strain>
    </source>
</reference>
<comment type="caution">
    <text evidence="10">The sequence shown here is derived from an EMBL/GenBank/DDBJ whole genome shotgun (WGS) entry which is preliminary data.</text>
</comment>
<feature type="compositionally biased region" description="Polar residues" evidence="9">
    <location>
        <begin position="869"/>
        <end position="883"/>
    </location>
</feature>
<reference evidence="10 11" key="1">
    <citation type="submission" date="2015-05" db="EMBL/GenBank/DDBJ databases">
        <title>Distinctive expansion of gene families associated with plant cell wall degradation and secondary metabolism in the genomes of grapevine trunk pathogens.</title>
        <authorList>
            <person name="Lawrence D.P."/>
            <person name="Travadon R."/>
            <person name="Rolshausen P.E."/>
            <person name="Baumgartner K."/>
        </authorList>
    </citation>
    <scope>NUCLEOTIDE SEQUENCE [LARGE SCALE GENOMIC DNA]</scope>
    <source>
        <strain evidence="10">UCRPC4</strain>
    </source>
</reference>
<evidence type="ECO:0000256" key="2">
    <source>
        <dbReference type="ARBA" id="ARBA00022448"/>
    </source>
</evidence>
<keyword evidence="7" id="KW-0539">Nucleus</keyword>
<evidence type="ECO:0000313" key="11">
    <source>
        <dbReference type="Proteomes" id="UP000053317"/>
    </source>
</evidence>
<gene>
    <name evidence="10" type="ORF">UCRPC4_g02626</name>
</gene>
<evidence type="ECO:0000313" key="10">
    <source>
        <dbReference type="EMBL" id="KKY23813.1"/>
    </source>
</evidence>
<keyword evidence="4" id="KW-0653">Protein transport</keyword>
<dbReference type="AlphaFoldDB" id="A0A0G2GJY1"/>
<evidence type="ECO:0000256" key="1">
    <source>
        <dbReference type="ARBA" id="ARBA00004567"/>
    </source>
</evidence>
<dbReference type="EMBL" id="LCWF01000064">
    <property type="protein sequence ID" value="KKY23813.1"/>
    <property type="molecule type" value="Genomic_DNA"/>
</dbReference>
<dbReference type="Proteomes" id="UP000053317">
    <property type="component" value="Unassembled WGS sequence"/>
</dbReference>
<dbReference type="GO" id="GO:0017056">
    <property type="term" value="F:structural constituent of nuclear pore"/>
    <property type="evidence" value="ECO:0007669"/>
    <property type="project" value="InterPro"/>
</dbReference>
<evidence type="ECO:0000256" key="4">
    <source>
        <dbReference type="ARBA" id="ARBA00022927"/>
    </source>
</evidence>
<evidence type="ECO:0000256" key="5">
    <source>
        <dbReference type="ARBA" id="ARBA00023010"/>
    </source>
</evidence>
<evidence type="ECO:0000256" key="6">
    <source>
        <dbReference type="ARBA" id="ARBA00023132"/>
    </source>
</evidence>
<keyword evidence="6" id="KW-0906">Nuclear pore complex</keyword>
<comment type="subcellular location">
    <subcellularLocation>
        <location evidence="1">Nucleus</location>
        <location evidence="1">Nuclear pore complex</location>
    </subcellularLocation>
</comment>
<organism evidence="10 11">
    <name type="scientific">Phaeomoniella chlamydospora</name>
    <name type="common">Phaeoacremonium chlamydosporum</name>
    <dbReference type="NCBI Taxonomy" id="158046"/>
    <lineage>
        <taxon>Eukaryota</taxon>
        <taxon>Fungi</taxon>
        <taxon>Dikarya</taxon>
        <taxon>Ascomycota</taxon>
        <taxon>Pezizomycotina</taxon>
        <taxon>Eurotiomycetes</taxon>
        <taxon>Chaetothyriomycetidae</taxon>
        <taxon>Phaeomoniellales</taxon>
        <taxon>Phaeomoniellaceae</taxon>
        <taxon>Phaeomoniella</taxon>
    </lineage>
</organism>
<keyword evidence="2" id="KW-0813">Transport</keyword>